<sequence>MSETTISNKRPFGFYLCSVAFMFERMAYYPAKYLIFVFVAATITTGGLGLTTVEAALIQSNLVAFTYLAPIIGGYISDRYIGARYCVPVGLALMGVGYWIGGSATDAVGMNIMVALVAIGTGLFKGNIAAISGSLFEDKEQLDSAFSLQYSFINIGAFIGTTAVGILVASTFAQGEIQGFRTAFKLCGIICGIDFLWFLVGSRFLGEAGKKPFKAGKNIKKEVITENKPLTKIEKKKVFAISLISGFSVIFWVFWYLTYLAAYDYGGAFINMSVGGFAVPLSWFDSLNSLTCIILGPILGMLWFKLSKTAKGDLSLFKKLGIGLGLLGAAFLMLVFAEFSRGVGAEATFQANIVWLIAFGLLLSIGEMLFSPLGNSFVTKYAPNKIYSVLMGVWTFATFIAGKSYGYLYAFASKFSVIQAYTVIPVVLFICAMLLFFFDKKLIKLLEDEDAPIIEEFPAYEEVV</sequence>
<dbReference type="OrthoDB" id="9772725at2"/>
<evidence type="ECO:0000259" key="9">
    <source>
        <dbReference type="PROSITE" id="PS50850"/>
    </source>
</evidence>
<keyword evidence="6 8" id="KW-1133">Transmembrane helix</keyword>
<evidence type="ECO:0000256" key="1">
    <source>
        <dbReference type="ARBA" id="ARBA00004651"/>
    </source>
</evidence>
<evidence type="ECO:0000256" key="5">
    <source>
        <dbReference type="ARBA" id="ARBA00022692"/>
    </source>
</evidence>
<feature type="transmembrane region" description="Helical" evidence="8">
    <location>
        <begin position="31"/>
        <end position="50"/>
    </location>
</feature>
<dbReference type="GO" id="GO:0005886">
    <property type="term" value="C:plasma membrane"/>
    <property type="evidence" value="ECO:0007669"/>
    <property type="project" value="UniProtKB-SubCell"/>
</dbReference>
<feature type="transmembrane region" description="Helical" evidence="8">
    <location>
        <begin position="238"/>
        <end position="263"/>
    </location>
</feature>
<evidence type="ECO:0000256" key="2">
    <source>
        <dbReference type="ARBA" id="ARBA00005982"/>
    </source>
</evidence>
<feature type="transmembrane region" description="Helical" evidence="8">
    <location>
        <begin position="316"/>
        <end position="337"/>
    </location>
</feature>
<dbReference type="PANTHER" id="PTHR23517:SF15">
    <property type="entry name" value="PROTON-DEPENDENT OLIGOPEPTIDE FAMILY TRANSPORT PROTEIN"/>
    <property type="match status" value="1"/>
</dbReference>
<dbReference type="InterPro" id="IPR005279">
    <property type="entry name" value="Dipep/tripep_permease"/>
</dbReference>
<dbReference type="RefSeq" id="WP_089283985.1">
    <property type="nucleotide sequence ID" value="NZ_FZOJ01000019.1"/>
</dbReference>
<dbReference type="EMBL" id="FZOJ01000019">
    <property type="protein sequence ID" value="SNS73420.1"/>
    <property type="molecule type" value="Genomic_DNA"/>
</dbReference>
<dbReference type="Pfam" id="PF00854">
    <property type="entry name" value="PTR2"/>
    <property type="match status" value="2"/>
</dbReference>
<feature type="transmembrane region" description="Helical" evidence="8">
    <location>
        <begin position="418"/>
        <end position="438"/>
    </location>
</feature>
<keyword evidence="4" id="KW-1003">Cell membrane</keyword>
<keyword evidence="3" id="KW-0813">Transport</keyword>
<feature type="domain" description="Major facilitator superfamily (MFS) profile" evidence="9">
    <location>
        <begin position="1"/>
        <end position="443"/>
    </location>
</feature>
<gene>
    <name evidence="10" type="ORF">SAMN05446037_10194</name>
</gene>
<evidence type="ECO:0000256" key="4">
    <source>
        <dbReference type="ARBA" id="ARBA00022475"/>
    </source>
</evidence>
<keyword evidence="11" id="KW-1185">Reference proteome</keyword>
<name>A0A239GWA8_9FIRM</name>
<keyword evidence="5 8" id="KW-0812">Transmembrane</keyword>
<organism evidence="10 11">
    <name type="scientific">Anaerovirgula multivorans</name>
    <dbReference type="NCBI Taxonomy" id="312168"/>
    <lineage>
        <taxon>Bacteria</taxon>
        <taxon>Bacillati</taxon>
        <taxon>Bacillota</taxon>
        <taxon>Clostridia</taxon>
        <taxon>Peptostreptococcales</taxon>
        <taxon>Natronincolaceae</taxon>
        <taxon>Anaerovirgula</taxon>
    </lineage>
</organism>
<dbReference type="InterPro" id="IPR050171">
    <property type="entry name" value="MFS_Transporters"/>
</dbReference>
<evidence type="ECO:0000313" key="10">
    <source>
        <dbReference type="EMBL" id="SNS73420.1"/>
    </source>
</evidence>
<comment type="similarity">
    <text evidence="2">Belongs to the major facilitator superfamily. Proton-dependent oligopeptide transporter (POT/PTR) (TC 2.A.17) family.</text>
</comment>
<dbReference type="CDD" id="cd17346">
    <property type="entry name" value="MFS_DtpA_like"/>
    <property type="match status" value="1"/>
</dbReference>
<keyword evidence="7 8" id="KW-0472">Membrane</keyword>
<dbReference type="SUPFAM" id="SSF103473">
    <property type="entry name" value="MFS general substrate transporter"/>
    <property type="match status" value="1"/>
</dbReference>
<dbReference type="InterPro" id="IPR000109">
    <property type="entry name" value="POT_fam"/>
</dbReference>
<dbReference type="GO" id="GO:0015833">
    <property type="term" value="P:peptide transport"/>
    <property type="evidence" value="ECO:0007669"/>
    <property type="project" value="InterPro"/>
</dbReference>
<proteinExistence type="inferred from homology"/>
<feature type="transmembrane region" description="Helical" evidence="8">
    <location>
        <begin position="386"/>
        <end position="406"/>
    </location>
</feature>
<protein>
    <submittedName>
        <fullName evidence="10">Dipeptide/tripeptide permease</fullName>
    </submittedName>
</protein>
<feature type="transmembrane region" description="Helical" evidence="8">
    <location>
        <begin position="349"/>
        <end position="374"/>
    </location>
</feature>
<feature type="transmembrane region" description="Helical" evidence="8">
    <location>
        <begin position="56"/>
        <end position="76"/>
    </location>
</feature>
<evidence type="ECO:0000313" key="11">
    <source>
        <dbReference type="Proteomes" id="UP000198304"/>
    </source>
</evidence>
<evidence type="ECO:0000256" key="6">
    <source>
        <dbReference type="ARBA" id="ARBA00022989"/>
    </source>
</evidence>
<evidence type="ECO:0000256" key="8">
    <source>
        <dbReference type="SAM" id="Phobius"/>
    </source>
</evidence>
<evidence type="ECO:0000256" key="3">
    <source>
        <dbReference type="ARBA" id="ARBA00022448"/>
    </source>
</evidence>
<evidence type="ECO:0000256" key="7">
    <source>
        <dbReference type="ARBA" id="ARBA00023136"/>
    </source>
</evidence>
<dbReference type="Proteomes" id="UP000198304">
    <property type="component" value="Unassembled WGS sequence"/>
</dbReference>
<accession>A0A239GWA8</accession>
<dbReference type="InterPro" id="IPR036259">
    <property type="entry name" value="MFS_trans_sf"/>
</dbReference>
<reference evidence="10 11" key="1">
    <citation type="submission" date="2017-06" db="EMBL/GenBank/DDBJ databases">
        <authorList>
            <person name="Kim H.J."/>
            <person name="Triplett B.A."/>
        </authorList>
    </citation>
    <scope>NUCLEOTIDE SEQUENCE [LARGE SCALE GENOMIC DNA]</scope>
    <source>
        <strain evidence="10 11">SCA</strain>
    </source>
</reference>
<dbReference type="Gene3D" id="1.20.1250.20">
    <property type="entry name" value="MFS general substrate transporter like domains"/>
    <property type="match status" value="2"/>
</dbReference>
<feature type="transmembrane region" description="Helical" evidence="8">
    <location>
        <begin position="283"/>
        <end position="304"/>
    </location>
</feature>
<feature type="transmembrane region" description="Helical" evidence="8">
    <location>
        <begin position="83"/>
        <end position="100"/>
    </location>
</feature>
<dbReference type="PANTHER" id="PTHR23517">
    <property type="entry name" value="RESISTANCE PROTEIN MDTM, PUTATIVE-RELATED-RELATED"/>
    <property type="match status" value="1"/>
</dbReference>
<comment type="subcellular location">
    <subcellularLocation>
        <location evidence="1">Cell membrane</location>
        <topology evidence="1">Multi-pass membrane protein</topology>
    </subcellularLocation>
</comment>
<dbReference type="GO" id="GO:1904680">
    <property type="term" value="F:peptide transmembrane transporter activity"/>
    <property type="evidence" value="ECO:0007669"/>
    <property type="project" value="InterPro"/>
</dbReference>
<dbReference type="InterPro" id="IPR020846">
    <property type="entry name" value="MFS_dom"/>
</dbReference>
<feature type="transmembrane region" description="Helical" evidence="8">
    <location>
        <begin position="112"/>
        <end position="136"/>
    </location>
</feature>
<dbReference type="PROSITE" id="PS50850">
    <property type="entry name" value="MFS"/>
    <property type="match status" value="1"/>
</dbReference>
<feature type="transmembrane region" description="Helical" evidence="8">
    <location>
        <begin position="148"/>
        <end position="171"/>
    </location>
</feature>
<dbReference type="AlphaFoldDB" id="A0A239GWA8"/>